<dbReference type="EMBL" id="JAHQCR010000018">
    <property type="protein sequence ID" value="MBU9720593.1"/>
    <property type="molecule type" value="Genomic_DNA"/>
</dbReference>
<keyword evidence="1" id="KW-0812">Transmembrane</keyword>
<evidence type="ECO:0000256" key="1">
    <source>
        <dbReference type="SAM" id="Phobius"/>
    </source>
</evidence>
<dbReference type="Proteomes" id="UP000790580">
    <property type="component" value="Unassembled WGS sequence"/>
</dbReference>
<sequence length="52" mass="5909">MKKTLSPFLVIGLLIFVTVQLVERFITHIPNLIAMLLLLVAIFLIIYGGRKK</sequence>
<keyword evidence="1" id="KW-1133">Transmembrane helix</keyword>
<dbReference type="RefSeq" id="WP_176371459.1">
    <property type="nucleotide sequence ID" value="NZ_JAHQCR010000018.1"/>
</dbReference>
<evidence type="ECO:0000313" key="3">
    <source>
        <dbReference type="Proteomes" id="UP000790580"/>
    </source>
</evidence>
<keyword evidence="3" id="KW-1185">Reference proteome</keyword>
<name>A0ABS6JPV3_9BACI</name>
<proteinExistence type="predicted"/>
<accession>A0ABS6JPV3</accession>
<protein>
    <submittedName>
        <fullName evidence="2">Uncharacterized protein</fullName>
    </submittedName>
</protein>
<reference evidence="2 3" key="1">
    <citation type="submission" date="2021-06" db="EMBL/GenBank/DDBJ databases">
        <title>Bacillus sp. RD4P76, an endophyte from a halophyte.</title>
        <authorList>
            <person name="Sun J.-Q."/>
        </authorList>
    </citation>
    <scope>NUCLEOTIDE SEQUENCE [LARGE SCALE GENOMIC DNA]</scope>
    <source>
        <strain evidence="2 3">JCM 17098</strain>
    </source>
</reference>
<comment type="caution">
    <text evidence="2">The sequence shown here is derived from an EMBL/GenBank/DDBJ whole genome shotgun (WGS) entry which is preliminary data.</text>
</comment>
<evidence type="ECO:0000313" key="2">
    <source>
        <dbReference type="EMBL" id="MBU9720593.1"/>
    </source>
</evidence>
<organism evidence="2 3">
    <name type="scientific">Evansella alkalicola</name>
    <dbReference type="NCBI Taxonomy" id="745819"/>
    <lineage>
        <taxon>Bacteria</taxon>
        <taxon>Bacillati</taxon>
        <taxon>Bacillota</taxon>
        <taxon>Bacilli</taxon>
        <taxon>Bacillales</taxon>
        <taxon>Bacillaceae</taxon>
        <taxon>Evansella</taxon>
    </lineage>
</organism>
<gene>
    <name evidence="2" type="ORF">KS407_03930</name>
</gene>
<keyword evidence="1" id="KW-0472">Membrane</keyword>
<feature type="transmembrane region" description="Helical" evidence="1">
    <location>
        <begin position="31"/>
        <end position="49"/>
    </location>
</feature>